<dbReference type="Proteomes" id="UP000324927">
    <property type="component" value="Unassembled WGS sequence"/>
</dbReference>
<evidence type="ECO:0000313" key="3">
    <source>
        <dbReference type="Proteomes" id="UP000324927"/>
    </source>
</evidence>
<keyword evidence="3" id="KW-1185">Reference proteome</keyword>
<name>A0A5A9GN75_AZOLI</name>
<proteinExistence type="predicted"/>
<reference evidence="2 3" key="1">
    <citation type="submission" date="2019-08" db="EMBL/GenBank/DDBJ databases">
        <authorList>
            <person name="Grouzdev D."/>
            <person name="Tikhonova E."/>
            <person name="Kravchenko I."/>
        </authorList>
    </citation>
    <scope>NUCLEOTIDE SEQUENCE [LARGE SCALE GENOMIC DNA]</scope>
    <source>
        <strain evidence="2 3">59b</strain>
    </source>
</reference>
<dbReference type="AlphaFoldDB" id="A0A5A9GN75"/>
<organism evidence="2 3">
    <name type="scientific">Azospirillum lipoferum</name>
    <dbReference type="NCBI Taxonomy" id="193"/>
    <lineage>
        <taxon>Bacteria</taxon>
        <taxon>Pseudomonadati</taxon>
        <taxon>Pseudomonadota</taxon>
        <taxon>Alphaproteobacteria</taxon>
        <taxon>Rhodospirillales</taxon>
        <taxon>Azospirillaceae</taxon>
        <taxon>Azospirillum</taxon>
    </lineage>
</organism>
<comment type="caution">
    <text evidence="2">The sequence shown here is derived from an EMBL/GenBank/DDBJ whole genome shotgun (WGS) entry which is preliminary data.</text>
</comment>
<protein>
    <submittedName>
        <fullName evidence="2">Uncharacterized protein</fullName>
    </submittedName>
</protein>
<feature type="region of interest" description="Disordered" evidence="1">
    <location>
        <begin position="1"/>
        <end position="40"/>
    </location>
</feature>
<dbReference type="EMBL" id="VTTN01000007">
    <property type="protein sequence ID" value="KAA0594719.1"/>
    <property type="molecule type" value="Genomic_DNA"/>
</dbReference>
<evidence type="ECO:0000256" key="1">
    <source>
        <dbReference type="SAM" id="MobiDB-lite"/>
    </source>
</evidence>
<evidence type="ECO:0000313" key="2">
    <source>
        <dbReference type="EMBL" id="KAA0594719.1"/>
    </source>
</evidence>
<accession>A0A5A9GN75</accession>
<sequence>MSTEEHAGSASGPAWSDAATGSRAPVPASRKKPASATVSAIHHHISGEQSGAMAEYYSGRGFVCVMVKGAGGKSWGDVREQEGPLLIVHHMTQLSLAVRQDSTGRTGRRVANIES</sequence>
<gene>
    <name evidence="2" type="ORF">FZ942_18015</name>
</gene>
<dbReference type="RefSeq" id="WP_149232480.1">
    <property type="nucleotide sequence ID" value="NZ_JALJXJ010000010.1"/>
</dbReference>